<organism evidence="2 3">
    <name type="scientific">Agrocybe chaxingu</name>
    <dbReference type="NCBI Taxonomy" id="84603"/>
    <lineage>
        <taxon>Eukaryota</taxon>
        <taxon>Fungi</taxon>
        <taxon>Dikarya</taxon>
        <taxon>Basidiomycota</taxon>
        <taxon>Agaricomycotina</taxon>
        <taxon>Agaricomycetes</taxon>
        <taxon>Agaricomycetidae</taxon>
        <taxon>Agaricales</taxon>
        <taxon>Agaricineae</taxon>
        <taxon>Strophariaceae</taxon>
        <taxon>Agrocybe</taxon>
    </lineage>
</organism>
<dbReference type="Proteomes" id="UP001148786">
    <property type="component" value="Unassembled WGS sequence"/>
</dbReference>
<protein>
    <submittedName>
        <fullName evidence="2">Uncharacterized protein</fullName>
    </submittedName>
</protein>
<evidence type="ECO:0000313" key="2">
    <source>
        <dbReference type="EMBL" id="KAJ3507141.1"/>
    </source>
</evidence>
<evidence type="ECO:0000256" key="1">
    <source>
        <dbReference type="SAM" id="MobiDB-lite"/>
    </source>
</evidence>
<name>A0A9W8MU17_9AGAR</name>
<reference evidence="2" key="1">
    <citation type="submission" date="2022-07" db="EMBL/GenBank/DDBJ databases">
        <title>Genome Sequence of Agrocybe chaxingu.</title>
        <authorList>
            <person name="Buettner E."/>
        </authorList>
    </citation>
    <scope>NUCLEOTIDE SEQUENCE</scope>
    <source>
        <strain evidence="2">MP-N11</strain>
    </source>
</reference>
<dbReference type="AlphaFoldDB" id="A0A9W8MU17"/>
<gene>
    <name evidence="2" type="ORF">NLJ89_g6470</name>
</gene>
<sequence length="144" mass="16226">MSSATEHTQADDLVTEGEVKDMATEGDNGVEGEVGQQDRPQPLRLHPKCLQDHAPEYPSFNLVIRHVKHPHMFDGSKGKLGPQAREFRHQDQRQQWTRGLLALFWLFHPPCDGDYINNTANTNTQWAYLGKALRTAGLKSLNAP</sequence>
<feature type="region of interest" description="Disordered" evidence="1">
    <location>
        <begin position="24"/>
        <end position="46"/>
    </location>
</feature>
<dbReference type="EMBL" id="JANKHO010000690">
    <property type="protein sequence ID" value="KAJ3507141.1"/>
    <property type="molecule type" value="Genomic_DNA"/>
</dbReference>
<proteinExistence type="predicted"/>
<keyword evidence="3" id="KW-1185">Reference proteome</keyword>
<evidence type="ECO:0000313" key="3">
    <source>
        <dbReference type="Proteomes" id="UP001148786"/>
    </source>
</evidence>
<comment type="caution">
    <text evidence="2">The sequence shown here is derived from an EMBL/GenBank/DDBJ whole genome shotgun (WGS) entry which is preliminary data.</text>
</comment>
<accession>A0A9W8MU17</accession>